<reference evidence="8 9" key="1">
    <citation type="submission" date="2015-05" db="EMBL/GenBank/DDBJ databases">
        <title>Distinctive expansion of gene families associated with plant cell wall degradation and secondary metabolism in the genomes of grapevine trunk pathogens.</title>
        <authorList>
            <person name="Lawrence D.P."/>
            <person name="Travadon R."/>
            <person name="Rolshausen P.E."/>
            <person name="Baumgartner K."/>
        </authorList>
    </citation>
    <scope>NUCLEOTIDE SEQUENCE [LARGE SCALE GENOMIC DNA]</scope>
    <source>
        <strain evidence="8">UCRPC4</strain>
    </source>
</reference>
<comment type="caution">
    <text evidence="8">The sequence shown here is derived from an EMBL/GenBank/DDBJ whole genome shotgun (WGS) entry which is preliminary data.</text>
</comment>
<evidence type="ECO:0000256" key="6">
    <source>
        <dbReference type="ARBA" id="ARBA00029995"/>
    </source>
</evidence>
<dbReference type="EMBL" id="LCWF01000076">
    <property type="protein sequence ID" value="KKY22590.1"/>
    <property type="molecule type" value="Genomic_DNA"/>
</dbReference>
<evidence type="ECO:0000313" key="8">
    <source>
        <dbReference type="EMBL" id="KKY22590.1"/>
    </source>
</evidence>
<evidence type="ECO:0000256" key="2">
    <source>
        <dbReference type="ARBA" id="ARBA00004496"/>
    </source>
</evidence>
<keyword evidence="7" id="KW-0175">Coiled coil</keyword>
<accession>A0A0G2H199</accession>
<protein>
    <recommendedName>
        <fullName evidence="4">Biogenesis of lysosome-related organelles complex 1 subunit CNL1</fullName>
    </recommendedName>
    <alternativeName>
        <fullName evidence="6">CNO-like protein 1</fullName>
    </alternativeName>
</protein>
<dbReference type="OrthoDB" id="5424991at2759"/>
<dbReference type="PANTHER" id="PTHR39145:SF1">
    <property type="entry name" value="BIOGENESIS OF LYSOSOME-RELATED ORGANELLES COMPLEX 1 SUBUNIT CNL1"/>
    <property type="match status" value="1"/>
</dbReference>
<feature type="coiled-coil region" evidence="7">
    <location>
        <begin position="33"/>
        <end position="60"/>
    </location>
</feature>
<dbReference type="PANTHER" id="PTHR39145">
    <property type="entry name" value="BIOGENESIS OF LYSOSOME-RELATED ORGANELLES COMPLEX 1 SUBUNIT CNL1"/>
    <property type="match status" value="1"/>
</dbReference>
<dbReference type="InterPro" id="IPR034455">
    <property type="entry name" value="CNL1"/>
</dbReference>
<dbReference type="GO" id="GO:0005737">
    <property type="term" value="C:cytoplasm"/>
    <property type="evidence" value="ECO:0007669"/>
    <property type="project" value="UniProtKB-SubCell"/>
</dbReference>
<proteinExistence type="inferred from homology"/>
<evidence type="ECO:0000313" key="9">
    <source>
        <dbReference type="Proteomes" id="UP000053317"/>
    </source>
</evidence>
<keyword evidence="5" id="KW-0963">Cytoplasm</keyword>
<organism evidence="8 9">
    <name type="scientific">Phaeomoniella chlamydospora</name>
    <name type="common">Phaeoacremonium chlamydosporum</name>
    <dbReference type="NCBI Taxonomy" id="158046"/>
    <lineage>
        <taxon>Eukaryota</taxon>
        <taxon>Fungi</taxon>
        <taxon>Dikarya</taxon>
        <taxon>Ascomycota</taxon>
        <taxon>Pezizomycotina</taxon>
        <taxon>Eurotiomycetes</taxon>
        <taxon>Chaetothyriomycetidae</taxon>
        <taxon>Phaeomoniellales</taxon>
        <taxon>Phaeomoniellaceae</taxon>
        <taxon>Phaeomoniella</taxon>
    </lineage>
</organism>
<keyword evidence="9" id="KW-1185">Reference proteome</keyword>
<evidence type="ECO:0000256" key="5">
    <source>
        <dbReference type="ARBA" id="ARBA00022490"/>
    </source>
</evidence>
<gene>
    <name evidence="8" type="ORF">UCRPC4_g03285</name>
</gene>
<reference evidence="8 9" key="2">
    <citation type="submission" date="2015-05" db="EMBL/GenBank/DDBJ databases">
        <authorList>
            <person name="Morales-Cruz A."/>
            <person name="Amrine K.C."/>
            <person name="Cantu D."/>
        </authorList>
    </citation>
    <scope>NUCLEOTIDE SEQUENCE [LARGE SCALE GENOMIC DNA]</scope>
    <source>
        <strain evidence="8">UCRPC4</strain>
    </source>
</reference>
<dbReference type="GO" id="GO:0007032">
    <property type="term" value="P:endosome organization"/>
    <property type="evidence" value="ECO:0007669"/>
    <property type="project" value="TreeGrafter"/>
</dbReference>
<dbReference type="GO" id="GO:0031083">
    <property type="term" value="C:BLOC-1 complex"/>
    <property type="evidence" value="ECO:0007669"/>
    <property type="project" value="InterPro"/>
</dbReference>
<sequence>MTTIQRRIDVLEQNANASLASSQAFLARSHAAADAEIARFKRINEEMDKLDAEFDTIEKIRAVVGKVAERVRAVSQRVDSGGSSAAQSRRR</sequence>
<name>A0A0G2H199_PHACM</name>
<comment type="function">
    <text evidence="1">Component of the biogenesis of lysosome-related organelles complex-1 (BLOC-1), a complex that is involved in endosomal cargo sorting.</text>
</comment>
<evidence type="ECO:0000256" key="1">
    <source>
        <dbReference type="ARBA" id="ARBA00003807"/>
    </source>
</evidence>
<dbReference type="Proteomes" id="UP000053317">
    <property type="component" value="Unassembled WGS sequence"/>
</dbReference>
<dbReference type="AlphaFoldDB" id="A0A0G2H199"/>
<evidence type="ECO:0000256" key="7">
    <source>
        <dbReference type="SAM" id="Coils"/>
    </source>
</evidence>
<comment type="subcellular location">
    <subcellularLocation>
        <location evidence="2">Cytoplasm</location>
    </subcellularLocation>
</comment>
<evidence type="ECO:0000256" key="3">
    <source>
        <dbReference type="ARBA" id="ARBA00007289"/>
    </source>
</evidence>
<evidence type="ECO:0000256" key="4">
    <source>
        <dbReference type="ARBA" id="ARBA00014971"/>
    </source>
</evidence>
<comment type="similarity">
    <text evidence="3">Belongs to the BLOC1S4 family.</text>
</comment>